<evidence type="ECO:0000259" key="5">
    <source>
        <dbReference type="Pfam" id="PF10551"/>
    </source>
</evidence>
<evidence type="ECO:0000313" key="6">
    <source>
        <dbReference type="Proteomes" id="UP000694867"/>
    </source>
</evidence>
<evidence type="ECO:0000256" key="1">
    <source>
        <dbReference type="ARBA" id="ARBA00022723"/>
    </source>
</evidence>
<dbReference type="RefSeq" id="XP_018497100.1">
    <property type="nucleotide sequence ID" value="XM_018641584.1"/>
</dbReference>
<keyword evidence="6" id="KW-1185">Reference proteome</keyword>
<proteinExistence type="predicted"/>
<feature type="domain" description="FLYWCH-type" evidence="4">
    <location>
        <begin position="10"/>
        <end position="66"/>
    </location>
</feature>
<evidence type="ECO:0000256" key="2">
    <source>
        <dbReference type="ARBA" id="ARBA00022771"/>
    </source>
</evidence>
<dbReference type="GeneID" id="108864999"/>
<keyword evidence="1" id="KW-0479">Metal-binding</keyword>
<keyword evidence="3" id="KW-0862">Zinc</keyword>
<protein>
    <submittedName>
        <fullName evidence="7">Uncharacterized protein LOC108864999</fullName>
    </submittedName>
</protein>
<organism evidence="6 7">
    <name type="scientific">Galendromus occidentalis</name>
    <name type="common">western predatory mite</name>
    <dbReference type="NCBI Taxonomy" id="34638"/>
    <lineage>
        <taxon>Eukaryota</taxon>
        <taxon>Metazoa</taxon>
        <taxon>Ecdysozoa</taxon>
        <taxon>Arthropoda</taxon>
        <taxon>Chelicerata</taxon>
        <taxon>Arachnida</taxon>
        <taxon>Acari</taxon>
        <taxon>Parasitiformes</taxon>
        <taxon>Mesostigmata</taxon>
        <taxon>Gamasina</taxon>
        <taxon>Phytoseioidea</taxon>
        <taxon>Phytoseiidae</taxon>
        <taxon>Typhlodrominae</taxon>
        <taxon>Galendromus</taxon>
    </lineage>
</organism>
<gene>
    <name evidence="7" type="primary">LOC108864999</name>
</gene>
<reference evidence="7" key="1">
    <citation type="submission" date="2025-08" db="UniProtKB">
        <authorList>
            <consortium name="RefSeq"/>
        </authorList>
    </citation>
    <scope>IDENTIFICATION</scope>
</reference>
<dbReference type="InterPro" id="IPR007588">
    <property type="entry name" value="Znf_FLYWCH"/>
</dbReference>
<dbReference type="AlphaFoldDB" id="A0AAJ7PAS9"/>
<sequence>MASTSNEIVSERGRPKLVHDGYVYVREKTSKDGSTRFWRCQQVGACKARLHSCIDSNEVLKVIGTHSDEPNPGAIEMASRRCSLKRRAVESQSTPLQLIEDAFEGSSLAAKLVAPNTESLARTVNRARKAERRPPAIPTSRATITIPFEYTVYQSEPGLSESFLIGDSGEGDEQRILIVVVLAEREGFVLPACYALLPNKSEDTYRRMIRIIRNAWPCMNPEAISMDFEKGLINAFSEAFPAAAIHGCLFHLVKNLKKKLTELHLMSRYRTDGNFSLSSRMIAGLAFVPPSSMDNVIAELAVFLPEELMPVLKYFEDTYVGSLRHIRPDGSVVRQEPLFPVRMWSVYERTINNDSRTNNYAEAAHKRLQTEFGVDHPSLWRLIDGLKKIQHHRDILLARYISGLQPRARRKKYLKIDERLRELVNTFGARTPVEFLRGVANNFLMEI</sequence>
<dbReference type="Pfam" id="PF10551">
    <property type="entry name" value="MULE"/>
    <property type="match status" value="1"/>
</dbReference>
<keyword evidence="2" id="KW-0863">Zinc-finger</keyword>
<dbReference type="Proteomes" id="UP000694867">
    <property type="component" value="Unplaced"/>
</dbReference>
<evidence type="ECO:0000259" key="4">
    <source>
        <dbReference type="Pfam" id="PF04500"/>
    </source>
</evidence>
<dbReference type="GO" id="GO:0008270">
    <property type="term" value="F:zinc ion binding"/>
    <property type="evidence" value="ECO:0007669"/>
    <property type="project" value="UniProtKB-KW"/>
</dbReference>
<accession>A0AAJ7PAS9</accession>
<dbReference type="KEGG" id="goe:108864999"/>
<feature type="domain" description="MULE transposase" evidence="5">
    <location>
        <begin position="175"/>
        <end position="255"/>
    </location>
</feature>
<evidence type="ECO:0000256" key="3">
    <source>
        <dbReference type="ARBA" id="ARBA00022833"/>
    </source>
</evidence>
<evidence type="ECO:0000313" key="7">
    <source>
        <dbReference type="RefSeq" id="XP_018497100.1"/>
    </source>
</evidence>
<dbReference type="Gene3D" id="2.20.25.240">
    <property type="match status" value="1"/>
</dbReference>
<dbReference type="Pfam" id="PF04500">
    <property type="entry name" value="FLYWCH"/>
    <property type="match status" value="1"/>
</dbReference>
<dbReference type="InterPro" id="IPR018289">
    <property type="entry name" value="MULE_transposase_dom"/>
</dbReference>
<name>A0AAJ7PAS9_9ACAR</name>